<dbReference type="PANTHER" id="PTHR48090:SF8">
    <property type="entry name" value="GLYCOSYLTRANSFERASE CSBB-RELATED"/>
    <property type="match status" value="1"/>
</dbReference>
<accession>A0A3P5XNM4</accession>
<dbReference type="Gene3D" id="3.90.550.10">
    <property type="entry name" value="Spore Coat Polysaccharide Biosynthesis Protein SpsA, Chain A"/>
    <property type="match status" value="1"/>
</dbReference>
<dbReference type="SUPFAM" id="SSF53448">
    <property type="entry name" value="Nucleotide-diphospho-sugar transferases"/>
    <property type="match status" value="1"/>
</dbReference>
<gene>
    <name evidence="3" type="ORF">FMV2238Y02_07950</name>
</gene>
<dbReference type="InterPro" id="IPR029044">
    <property type="entry name" value="Nucleotide-diphossugar_trans"/>
</dbReference>
<keyword evidence="1" id="KW-0812">Transmembrane</keyword>
<dbReference type="GO" id="GO:0016757">
    <property type="term" value="F:glycosyltransferase activity"/>
    <property type="evidence" value="ECO:0007669"/>
    <property type="project" value="UniProtKB-KW"/>
</dbReference>
<organism evidence="3 4">
    <name type="scientific">Streptococcus canis</name>
    <dbReference type="NCBI Taxonomy" id="1329"/>
    <lineage>
        <taxon>Bacteria</taxon>
        <taxon>Bacillati</taxon>
        <taxon>Bacillota</taxon>
        <taxon>Bacilli</taxon>
        <taxon>Lactobacillales</taxon>
        <taxon>Streptococcaceae</taxon>
        <taxon>Streptococcus</taxon>
    </lineage>
</organism>
<dbReference type="GO" id="GO:0005886">
    <property type="term" value="C:plasma membrane"/>
    <property type="evidence" value="ECO:0007669"/>
    <property type="project" value="TreeGrafter"/>
</dbReference>
<dbReference type="Pfam" id="PF00535">
    <property type="entry name" value="Glycos_transf_2"/>
    <property type="match status" value="1"/>
</dbReference>
<keyword evidence="1" id="KW-1133">Transmembrane helix</keyword>
<feature type="transmembrane region" description="Helical" evidence="1">
    <location>
        <begin position="271"/>
        <end position="292"/>
    </location>
</feature>
<protein>
    <submittedName>
        <fullName evidence="3">Putative glycosyltransferase</fullName>
        <ecNumber evidence="3">2.4.-.-</ecNumber>
    </submittedName>
</protein>
<dbReference type="Proteomes" id="UP000280759">
    <property type="component" value="Unassembled WGS sequence"/>
</dbReference>
<dbReference type="EMBL" id="UXEP01000009">
    <property type="protein sequence ID" value="VDC42353.1"/>
    <property type="molecule type" value="Genomic_DNA"/>
</dbReference>
<dbReference type="InterPro" id="IPR001173">
    <property type="entry name" value="Glyco_trans_2-like"/>
</dbReference>
<keyword evidence="3" id="KW-0328">Glycosyltransferase</keyword>
<dbReference type="PANTHER" id="PTHR48090">
    <property type="entry name" value="UNDECAPRENYL-PHOSPHATE 4-DEOXY-4-FORMAMIDO-L-ARABINOSE TRANSFERASE-RELATED"/>
    <property type="match status" value="1"/>
</dbReference>
<keyword evidence="3" id="KW-0808">Transferase</keyword>
<name>A0A3P5XNM4_STRCB</name>
<keyword evidence="1" id="KW-0472">Membrane</keyword>
<reference evidence="3 4" key="1">
    <citation type="submission" date="2018-10" db="EMBL/GenBank/DDBJ databases">
        <authorList>
            <consortium name="Molecular Microbiology and Infection Unit (UMMI)"/>
            <person name="Machado M."/>
        </authorList>
    </citation>
    <scope>NUCLEOTIDE SEQUENCE [LARGE SCALE GENOMIC DNA]</scope>
    <source>
        <strain evidence="3">FMV2238.02</strain>
    </source>
</reference>
<proteinExistence type="predicted"/>
<feature type="transmembrane region" description="Helical" evidence="1">
    <location>
        <begin position="304"/>
        <end position="329"/>
    </location>
</feature>
<feature type="domain" description="Glycosyltransferase 2-like" evidence="2">
    <location>
        <begin position="45"/>
        <end position="210"/>
    </location>
</feature>
<evidence type="ECO:0000313" key="4">
    <source>
        <dbReference type="Proteomes" id="UP000280759"/>
    </source>
</evidence>
<evidence type="ECO:0000313" key="3">
    <source>
        <dbReference type="EMBL" id="VDC42353.1"/>
    </source>
</evidence>
<dbReference type="CDD" id="cd04187">
    <property type="entry name" value="DPM1_like_bac"/>
    <property type="match status" value="1"/>
</dbReference>
<dbReference type="InterPro" id="IPR050256">
    <property type="entry name" value="Glycosyltransferase_2"/>
</dbReference>
<dbReference type="AlphaFoldDB" id="A0A3P5XNM4"/>
<sequence length="348" mass="40270">MPSSFLFYPFDRTTPMMDRILKYINFCVTIALKSHVKEKPMTLLSIIVPCFNEEKTIFPYFEEMRQLETSMTNQLAFEYIFVDDGSKDSTLDILRDLAARFPNVHYLSFSRHFGKEAGLLAGLEEAKGNFITVMDVDLQDPPELLPLMYAKLKEGYDVVGTRRQNRQGEPLIRSACSNLFYKLVNRLSDTEIVNGVRDYRLMTRQVVDSILELGEVNRFSKGIFSWVGYRTTYISFDNRQRQHGKSKWNFWSLLHYSLDGFINFSEMPLTIAIWTGTFSFLISILAILFIIIRKLLFGDPVSGWASTVSIILFMGGIQLFCMGIIGKYISKIFLETKKRPVYIIKEKQ</sequence>
<dbReference type="EC" id="2.4.-.-" evidence="3"/>
<evidence type="ECO:0000259" key="2">
    <source>
        <dbReference type="Pfam" id="PF00535"/>
    </source>
</evidence>
<evidence type="ECO:0000256" key="1">
    <source>
        <dbReference type="SAM" id="Phobius"/>
    </source>
</evidence>
<keyword evidence="4" id="KW-1185">Reference proteome</keyword>